<sequence>MPGLPFVRVPAWEGQLGLEPTPEMYVGHLVLVFREVRRVLRKSGTLWLNLGDSYAGSWGNYHSFSSSGKHEQHLKETTRWNRRAYEVREGFLKSTVSGGLKEKDLVGIPWRVAFALQGDGWWLRSDVVWSKVNGMPESVKDRPTKTHEYVFLLAKSQRYFYDTEAVKEPAVTHLYDKRYLPGTPPRQRTGESWNLHGPLKPHSGFRVLDTTRGRNRRSVWEITTEPFPGAHYAVFPRRLAELCILAGTSQAACPSCGAPWERVVEKEKALSERGRRESGAREYRLADVGLFSGMAGDTHWHPTCSCPNNDGSARCVVLDPFGGAGTTNLAAMALNRDSIYIDLKREYAEMAIERCGFGGTLLDCHDFVVVETATAETPA</sequence>
<dbReference type="InterPro" id="IPR002941">
    <property type="entry name" value="DNA_methylase_N4/N6"/>
</dbReference>
<accession>A0ABU0B4H7</accession>
<feature type="domain" description="DNA methylase N-4/N-6" evidence="5">
    <location>
        <begin position="316"/>
        <end position="352"/>
    </location>
</feature>
<dbReference type="EMBL" id="JAUSUX010000009">
    <property type="protein sequence ID" value="MDQ0286358.1"/>
    <property type="molecule type" value="Genomic_DNA"/>
</dbReference>
<dbReference type="SUPFAM" id="SSF53335">
    <property type="entry name" value="S-adenosyl-L-methionine-dependent methyltransferases"/>
    <property type="match status" value="1"/>
</dbReference>
<organism evidence="6 7">
    <name type="scientific">Desulfofundulus luciae</name>
    <dbReference type="NCBI Taxonomy" id="74702"/>
    <lineage>
        <taxon>Bacteria</taxon>
        <taxon>Bacillati</taxon>
        <taxon>Bacillota</taxon>
        <taxon>Clostridia</taxon>
        <taxon>Eubacteriales</taxon>
        <taxon>Peptococcaceae</taxon>
        <taxon>Desulfofundulus</taxon>
    </lineage>
</organism>
<dbReference type="Pfam" id="PF01555">
    <property type="entry name" value="N6_N4_Mtase"/>
    <property type="match status" value="2"/>
</dbReference>
<evidence type="ECO:0000256" key="4">
    <source>
        <dbReference type="RuleBase" id="RU362026"/>
    </source>
</evidence>
<reference evidence="6 7" key="1">
    <citation type="submission" date="2023-07" db="EMBL/GenBank/DDBJ databases">
        <title>Genomic Encyclopedia of Type Strains, Phase IV (KMG-IV): sequencing the most valuable type-strain genomes for metagenomic binning, comparative biology and taxonomic classification.</title>
        <authorList>
            <person name="Goeker M."/>
        </authorList>
    </citation>
    <scope>NUCLEOTIDE SEQUENCE [LARGE SCALE GENOMIC DNA]</scope>
    <source>
        <strain evidence="6 7">DSM 12396</strain>
    </source>
</reference>
<dbReference type="Gene3D" id="3.40.50.150">
    <property type="entry name" value="Vaccinia Virus protein VP39"/>
    <property type="match status" value="2"/>
</dbReference>
<comment type="caution">
    <text evidence="6">The sequence shown here is derived from an EMBL/GenBank/DDBJ whole genome shotgun (WGS) entry which is preliminary data.</text>
</comment>
<dbReference type="GO" id="GO:0032259">
    <property type="term" value="P:methylation"/>
    <property type="evidence" value="ECO:0007669"/>
    <property type="project" value="UniProtKB-KW"/>
</dbReference>
<dbReference type="PRINTS" id="PR00508">
    <property type="entry name" value="S21N4MTFRASE"/>
</dbReference>
<keyword evidence="1 6" id="KW-0489">Methyltransferase</keyword>
<comment type="similarity">
    <text evidence="4">Belongs to the N(4)/N(6)-methyltransferase family.</text>
</comment>
<dbReference type="GO" id="GO:0008168">
    <property type="term" value="F:methyltransferase activity"/>
    <property type="evidence" value="ECO:0007669"/>
    <property type="project" value="UniProtKB-KW"/>
</dbReference>
<evidence type="ECO:0000256" key="3">
    <source>
        <dbReference type="ARBA" id="ARBA00022747"/>
    </source>
</evidence>
<evidence type="ECO:0000313" key="6">
    <source>
        <dbReference type="EMBL" id="MDQ0286358.1"/>
    </source>
</evidence>
<dbReference type="EC" id="2.1.1.-" evidence="4"/>
<evidence type="ECO:0000256" key="1">
    <source>
        <dbReference type="ARBA" id="ARBA00022603"/>
    </source>
</evidence>
<keyword evidence="3" id="KW-0680">Restriction system</keyword>
<dbReference type="InterPro" id="IPR001091">
    <property type="entry name" value="RM_Methyltransferase"/>
</dbReference>
<dbReference type="InterPro" id="IPR029063">
    <property type="entry name" value="SAM-dependent_MTases_sf"/>
</dbReference>
<evidence type="ECO:0000256" key="2">
    <source>
        <dbReference type="ARBA" id="ARBA00022679"/>
    </source>
</evidence>
<proteinExistence type="inferred from homology"/>
<feature type="domain" description="DNA methylase N-4/N-6" evidence="5">
    <location>
        <begin position="19"/>
        <end position="249"/>
    </location>
</feature>
<protein>
    <recommendedName>
        <fullName evidence="4">Methyltransferase</fullName>
        <ecNumber evidence="4">2.1.1.-</ecNumber>
    </recommendedName>
</protein>
<dbReference type="Proteomes" id="UP001225644">
    <property type="component" value="Unassembled WGS sequence"/>
</dbReference>
<evidence type="ECO:0000259" key="5">
    <source>
        <dbReference type="Pfam" id="PF01555"/>
    </source>
</evidence>
<keyword evidence="2" id="KW-0808">Transferase</keyword>
<keyword evidence="7" id="KW-1185">Reference proteome</keyword>
<name>A0ABU0B4H7_9FIRM</name>
<evidence type="ECO:0000313" key="7">
    <source>
        <dbReference type="Proteomes" id="UP001225644"/>
    </source>
</evidence>
<gene>
    <name evidence="6" type="ORF">J2Z49_001472</name>
</gene>